<dbReference type="ExpressionAtlas" id="B6TEE8">
    <property type="expression patterns" value="baseline and differential"/>
</dbReference>
<sequence>MELSCCTSSPCLPPSSLPAPVFSMAAPFVAPGGQARPCNLASLDLLRVPGCCFLYIVRFPGACPRPRPWSSNNHGTPLCRALDVFDEMS</sequence>
<organism evidence="1">
    <name type="scientific">Zea mays</name>
    <name type="common">Maize</name>
    <dbReference type="NCBI Taxonomy" id="4577"/>
    <lineage>
        <taxon>Eukaryota</taxon>
        <taxon>Viridiplantae</taxon>
        <taxon>Streptophyta</taxon>
        <taxon>Embryophyta</taxon>
        <taxon>Tracheophyta</taxon>
        <taxon>Spermatophyta</taxon>
        <taxon>Magnoliopsida</taxon>
        <taxon>Liliopsida</taxon>
        <taxon>Poales</taxon>
        <taxon>Poaceae</taxon>
        <taxon>PACMAD clade</taxon>
        <taxon>Panicoideae</taxon>
        <taxon>Andropogonodae</taxon>
        <taxon>Andropogoneae</taxon>
        <taxon>Tripsacinae</taxon>
        <taxon>Zea</taxon>
    </lineage>
</organism>
<proteinExistence type="evidence at transcript level"/>
<dbReference type="EMBL" id="EU973739">
    <property type="protein sequence ID" value="ACG45857.1"/>
    <property type="molecule type" value="mRNA"/>
</dbReference>
<dbReference type="EMBL" id="EU963363">
    <property type="protein sequence ID" value="ACG35481.1"/>
    <property type="molecule type" value="mRNA"/>
</dbReference>
<reference evidence="1" key="1">
    <citation type="journal article" date="2009" name="Plant Mol. Biol.">
        <title>Insights into corn genes derived from large-scale cDNA sequencing.</title>
        <authorList>
            <person name="Alexandrov N.N."/>
            <person name="Brover V.V."/>
            <person name="Freidin S."/>
            <person name="Troukhan M.E."/>
            <person name="Tatarinova T.V."/>
            <person name="Zhang H."/>
            <person name="Swaller T.J."/>
            <person name="Lu Y.P."/>
            <person name="Bouck J."/>
            <person name="Flavell R.B."/>
            <person name="Feldmann K.A."/>
        </authorList>
    </citation>
    <scope>NUCLEOTIDE SEQUENCE</scope>
</reference>
<accession>B6TEE8</accession>
<dbReference type="AlphaFoldDB" id="B6TEE8"/>
<evidence type="ECO:0000313" key="1">
    <source>
        <dbReference type="EMBL" id="ACG35481.1"/>
    </source>
</evidence>
<name>B6TEE8_MAIZE</name>
<protein>
    <submittedName>
        <fullName evidence="1">Uncharacterized protein</fullName>
    </submittedName>
</protein>
<dbReference type="EMBL" id="EU974991">
    <property type="protein sequence ID" value="ACG47109.1"/>
    <property type="molecule type" value="mRNA"/>
</dbReference>